<reference evidence="3 4" key="1">
    <citation type="submission" date="2016-10" db="EMBL/GenBank/DDBJ databases">
        <title>Comparative genome analysis of multiple Pseudomonas spp. focuses on biocontrol and plant growth promoting traits.</title>
        <authorList>
            <person name="Tao X.-Y."/>
            <person name="Taylor C.G."/>
        </authorList>
    </citation>
    <scope>NUCLEOTIDE SEQUENCE [LARGE SCALE GENOMIC DNA]</scope>
    <source>
        <strain evidence="3 4">24D3</strain>
    </source>
</reference>
<accession>A0A423LU84</accession>
<evidence type="ECO:0000259" key="2">
    <source>
        <dbReference type="Pfam" id="PF18709"/>
    </source>
</evidence>
<dbReference type="RefSeq" id="WP_123529606.1">
    <property type="nucleotide sequence ID" value="NZ_MOBU01000002.1"/>
</dbReference>
<dbReference type="Proteomes" id="UP000285757">
    <property type="component" value="Unassembled WGS sequence"/>
</dbReference>
<dbReference type="InterPro" id="IPR040576">
    <property type="entry name" value="DLP_helical"/>
</dbReference>
<comment type="caution">
    <text evidence="3">The sequence shown here is derived from an EMBL/GenBank/DDBJ whole genome shotgun (WGS) entry which is preliminary data.</text>
</comment>
<gene>
    <name evidence="3" type="ORF">BK671_02345</name>
</gene>
<dbReference type="NCBIfam" id="NF041922">
    <property type="entry name" value="DLP_LeoA_gen"/>
    <property type="match status" value="1"/>
</dbReference>
<name>A0A423LU84_PSEFL</name>
<dbReference type="InterPro" id="IPR049678">
    <property type="entry name" value="LeoA-like"/>
</dbReference>
<sequence length="567" mass="63737">MENTLKTFKAQQANALTLLDRLQNFLGQGAEAGVPIDPALSSKLQNVISSVSGEKLKVALIGGFSEGKTSIAAAWMERLDRSSMKISHQESSNEVKVYEVDEDFVLIDTPGLFGFKEQENAETHAIEKYKDITKKYVSESHLVLYVMNSTNPVKESHKDDLTWLFRTLDLLPRTVFVLSRFDEVADVEDDQDYLANLQVKRENVTGRLREHITLTDQEAAEISIVAVAANPFDLGVEHWLGNLEQFKALSHIGTLQTATTGKIQQNGGSVALVNEMRTSVIRDVLSNQLPVAIENDQKVSLEVGRLDELNARLGKQLAITGQQIEEARISLRDFATRYFSDLILQAKGCSLETFADFFEREVGAEGIILSTRLQNEFSRQTQSITLEVEKMQVGFDSEVNHFNTTVKALGKQGINHVLKGNFINNTTVLAARDGLTTIAKTVGMDIGKYLKFKPWGAVKFAKGANGALAILGVALEAWDSWEQYKREEAFKKAVVTMVGNFEQQRQDFLALVNSERFKQEFFPDYLLLNTRRQELQSNVDESRVRQQRFQAWRVEAEAIDAEFKRLN</sequence>
<proteinExistence type="predicted"/>
<evidence type="ECO:0000259" key="1">
    <source>
        <dbReference type="Pfam" id="PF01926"/>
    </source>
</evidence>
<dbReference type="InterPro" id="IPR027417">
    <property type="entry name" value="P-loop_NTPase"/>
</dbReference>
<dbReference type="InterPro" id="IPR006073">
    <property type="entry name" value="GTP-bd"/>
</dbReference>
<organism evidence="3 4">
    <name type="scientific">Pseudomonas fluorescens</name>
    <dbReference type="NCBI Taxonomy" id="294"/>
    <lineage>
        <taxon>Bacteria</taxon>
        <taxon>Pseudomonadati</taxon>
        <taxon>Pseudomonadota</taxon>
        <taxon>Gammaproteobacteria</taxon>
        <taxon>Pseudomonadales</taxon>
        <taxon>Pseudomonadaceae</taxon>
        <taxon>Pseudomonas</taxon>
    </lineage>
</organism>
<dbReference type="Pfam" id="PF01926">
    <property type="entry name" value="MMR_HSR1"/>
    <property type="match status" value="1"/>
</dbReference>
<dbReference type="AlphaFoldDB" id="A0A423LU84"/>
<dbReference type="GO" id="GO:0005525">
    <property type="term" value="F:GTP binding"/>
    <property type="evidence" value="ECO:0007669"/>
    <property type="project" value="InterPro"/>
</dbReference>
<evidence type="ECO:0000313" key="3">
    <source>
        <dbReference type="EMBL" id="RON71865.1"/>
    </source>
</evidence>
<dbReference type="Pfam" id="PF18709">
    <property type="entry name" value="DLP_helical"/>
    <property type="match status" value="1"/>
</dbReference>
<feature type="domain" description="G" evidence="1">
    <location>
        <begin position="57"/>
        <end position="158"/>
    </location>
</feature>
<protein>
    <submittedName>
        <fullName evidence="3">Labile enterotoxin output A</fullName>
    </submittedName>
</protein>
<dbReference type="Gene3D" id="3.40.50.300">
    <property type="entry name" value="P-loop containing nucleotide triphosphate hydrolases"/>
    <property type="match status" value="1"/>
</dbReference>
<evidence type="ECO:0000313" key="4">
    <source>
        <dbReference type="Proteomes" id="UP000285757"/>
    </source>
</evidence>
<dbReference type="SUPFAM" id="SSF52540">
    <property type="entry name" value="P-loop containing nucleoside triphosphate hydrolases"/>
    <property type="match status" value="1"/>
</dbReference>
<feature type="domain" description="Dynamin-like helical" evidence="2">
    <location>
        <begin position="214"/>
        <end position="548"/>
    </location>
</feature>
<dbReference type="EMBL" id="MOBU01000002">
    <property type="protein sequence ID" value="RON71865.1"/>
    <property type="molecule type" value="Genomic_DNA"/>
</dbReference>